<name>A0A498CPM8_9FIRM</name>
<keyword evidence="2" id="KW-1185">Reference proteome</keyword>
<organism evidence="1 2">
    <name type="scientific">Anaerotruncus massiliensis</name>
    <name type="common">ex Liu et al. 2021</name>
    <dbReference type="NCBI Taxonomy" id="2321404"/>
    <lineage>
        <taxon>Bacteria</taxon>
        <taxon>Bacillati</taxon>
        <taxon>Bacillota</taxon>
        <taxon>Clostridia</taxon>
        <taxon>Eubacteriales</taxon>
        <taxon>Oscillospiraceae</taxon>
        <taxon>Anaerotruncus</taxon>
    </lineage>
</organism>
<reference evidence="1 2" key="1">
    <citation type="submission" date="2018-10" db="EMBL/GenBank/DDBJ databases">
        <title>Anaerotruncus faecis sp. nov., isolated from human feces.</title>
        <authorList>
            <person name="Wang Y.-J."/>
        </authorList>
    </citation>
    <scope>NUCLEOTIDE SEQUENCE [LARGE SCALE GENOMIC DNA]</scope>
    <source>
        <strain evidence="1 2">22A2-44</strain>
    </source>
</reference>
<evidence type="ECO:0000313" key="2">
    <source>
        <dbReference type="Proteomes" id="UP000276301"/>
    </source>
</evidence>
<dbReference type="RefSeq" id="WP_121585587.1">
    <property type="nucleotide sequence ID" value="NZ_DBFSDP010000190.1"/>
</dbReference>
<protein>
    <submittedName>
        <fullName evidence="1">Uncharacterized protein</fullName>
    </submittedName>
</protein>
<dbReference type="EMBL" id="RCHT01000001">
    <property type="protein sequence ID" value="RLL14478.1"/>
    <property type="molecule type" value="Genomic_DNA"/>
</dbReference>
<evidence type="ECO:0000313" key="1">
    <source>
        <dbReference type="EMBL" id="RLL14478.1"/>
    </source>
</evidence>
<gene>
    <name evidence="1" type="ORF">D4A47_00385</name>
</gene>
<accession>A0A498CPM8</accession>
<dbReference type="Proteomes" id="UP000276301">
    <property type="component" value="Unassembled WGS sequence"/>
</dbReference>
<proteinExistence type="predicted"/>
<dbReference type="AlphaFoldDB" id="A0A498CPM8"/>
<sequence length="185" mass="20130">MRFDDSDIKIAPDDPSEVFDTSEGAAAAFAREKANGNMEKARALGVQFAAELTADERGIVYFGIGAFDSAETLSQRKVLFSYLVGRVIEDMAPNSIVAQSAMSAYYDELQRVSGETYGLVSDSAALSLYILAGRSSPDDIGAVGRVFARLCGRKDDPVFVRYGSELTSYFAMYCTQLALRAQLIR</sequence>
<comment type="caution">
    <text evidence="1">The sequence shown here is derived from an EMBL/GenBank/DDBJ whole genome shotgun (WGS) entry which is preliminary data.</text>
</comment>